<evidence type="ECO:0000313" key="10">
    <source>
        <dbReference type="Proteomes" id="UP000653343"/>
    </source>
</evidence>
<evidence type="ECO:0000256" key="4">
    <source>
        <dbReference type="ARBA" id="ARBA00022692"/>
    </source>
</evidence>
<feature type="transmembrane region" description="Helical" evidence="7">
    <location>
        <begin position="124"/>
        <end position="141"/>
    </location>
</feature>
<feature type="transmembrane region" description="Helical" evidence="7">
    <location>
        <begin position="84"/>
        <end position="104"/>
    </location>
</feature>
<proteinExistence type="inferred from homology"/>
<feature type="transmembrane region" description="Helical" evidence="7">
    <location>
        <begin position="233"/>
        <end position="253"/>
    </location>
</feature>
<dbReference type="Proteomes" id="UP000653343">
    <property type="component" value="Unassembled WGS sequence"/>
</dbReference>
<evidence type="ECO:0000256" key="3">
    <source>
        <dbReference type="ARBA" id="ARBA00022475"/>
    </source>
</evidence>
<feature type="transmembrane region" description="Helical" evidence="7">
    <location>
        <begin position="7"/>
        <end position="25"/>
    </location>
</feature>
<feature type="domain" description="Acyltransferase 3" evidence="8">
    <location>
        <begin position="6"/>
        <end position="321"/>
    </location>
</feature>
<sequence length="343" mass="39031">MKQRDIWVDYAKGVGILLVVYGHVARGMANAGITISESLYRLADSMIYSFHMPLFFFLSGLYFQGSVQRHGRWPLITEKLRTVLYPYAVWSLLQGGIEVMLSRFTTAKTSWADVLALGLQPRAQFWFLYVLFFLFALLTLVYRSHSRWLMLIFSAAAGGWVTQQFFQIPFPLDFIASYALYFLAGSLWMQWQQEDRLHNLPALTGIALLSGSILLSAVYHVQWGFTFQSRSLWLLPIALSAIAGICLLCRQWAGSARPILQKTGNVIAWCGRYSMPVYLMHILTGSGVRIVLSKLLHIEDPAIHLFAGCLAGVLIPVLIYRLQEIPALRSMSLLYQWPRRRTP</sequence>
<comment type="subcellular location">
    <subcellularLocation>
        <location evidence="1">Cell membrane</location>
        <topology evidence="1">Multi-pass membrane protein</topology>
    </subcellularLocation>
</comment>
<keyword evidence="4 7" id="KW-0812">Transmembrane</keyword>
<dbReference type="RefSeq" id="WP_189355652.1">
    <property type="nucleotide sequence ID" value="NZ_BMYU01000001.1"/>
</dbReference>
<organism evidence="9 10">
    <name type="scientific">Undibacterium squillarum</name>
    <dbReference type="NCBI Taxonomy" id="1131567"/>
    <lineage>
        <taxon>Bacteria</taxon>
        <taxon>Pseudomonadati</taxon>
        <taxon>Pseudomonadota</taxon>
        <taxon>Betaproteobacteria</taxon>
        <taxon>Burkholderiales</taxon>
        <taxon>Oxalobacteraceae</taxon>
        <taxon>Undibacterium</taxon>
    </lineage>
</organism>
<evidence type="ECO:0000256" key="6">
    <source>
        <dbReference type="ARBA" id="ARBA00023136"/>
    </source>
</evidence>
<feature type="transmembrane region" description="Helical" evidence="7">
    <location>
        <begin position="302"/>
        <end position="322"/>
    </location>
</feature>
<dbReference type="EMBL" id="BMYU01000001">
    <property type="protein sequence ID" value="GGX32743.1"/>
    <property type="molecule type" value="Genomic_DNA"/>
</dbReference>
<evidence type="ECO:0000313" key="9">
    <source>
        <dbReference type="EMBL" id="GGX32743.1"/>
    </source>
</evidence>
<feature type="transmembrane region" description="Helical" evidence="7">
    <location>
        <begin position="273"/>
        <end position="296"/>
    </location>
</feature>
<dbReference type="Pfam" id="PF01757">
    <property type="entry name" value="Acyl_transf_3"/>
    <property type="match status" value="1"/>
</dbReference>
<feature type="transmembrane region" description="Helical" evidence="7">
    <location>
        <begin position="148"/>
        <end position="166"/>
    </location>
</feature>
<dbReference type="PANTHER" id="PTHR40074:SF2">
    <property type="entry name" value="O-ACETYLTRANSFERASE WECH"/>
    <property type="match status" value="1"/>
</dbReference>
<keyword evidence="6 7" id="KW-0472">Membrane</keyword>
<accession>A0ABQ2XSZ5</accession>
<evidence type="ECO:0000259" key="8">
    <source>
        <dbReference type="Pfam" id="PF01757"/>
    </source>
</evidence>
<protein>
    <recommendedName>
        <fullName evidence="8">Acyltransferase 3 domain-containing protein</fullName>
    </recommendedName>
</protein>
<reference evidence="10" key="1">
    <citation type="journal article" date="2019" name="Int. J. Syst. Evol. Microbiol.">
        <title>The Global Catalogue of Microorganisms (GCM) 10K type strain sequencing project: providing services to taxonomists for standard genome sequencing and annotation.</title>
        <authorList>
            <consortium name="The Broad Institute Genomics Platform"/>
            <consortium name="The Broad Institute Genome Sequencing Center for Infectious Disease"/>
            <person name="Wu L."/>
            <person name="Ma J."/>
        </authorList>
    </citation>
    <scope>NUCLEOTIDE SEQUENCE [LARGE SCALE GENOMIC DNA]</scope>
    <source>
        <strain evidence="10">KCTC 23917</strain>
    </source>
</reference>
<dbReference type="PANTHER" id="PTHR40074">
    <property type="entry name" value="O-ACETYLTRANSFERASE WECH"/>
    <property type="match status" value="1"/>
</dbReference>
<feature type="transmembrane region" description="Helical" evidence="7">
    <location>
        <begin position="172"/>
        <end position="188"/>
    </location>
</feature>
<evidence type="ECO:0000256" key="7">
    <source>
        <dbReference type="SAM" id="Phobius"/>
    </source>
</evidence>
<evidence type="ECO:0000256" key="1">
    <source>
        <dbReference type="ARBA" id="ARBA00004651"/>
    </source>
</evidence>
<feature type="transmembrane region" description="Helical" evidence="7">
    <location>
        <begin position="200"/>
        <end position="221"/>
    </location>
</feature>
<comment type="caution">
    <text evidence="9">The sequence shown here is derived from an EMBL/GenBank/DDBJ whole genome shotgun (WGS) entry which is preliminary data.</text>
</comment>
<keyword evidence="3" id="KW-1003">Cell membrane</keyword>
<keyword evidence="5 7" id="KW-1133">Transmembrane helix</keyword>
<comment type="similarity">
    <text evidence="2">Belongs to the acyltransferase 3 family.</text>
</comment>
<dbReference type="InterPro" id="IPR002656">
    <property type="entry name" value="Acyl_transf_3_dom"/>
</dbReference>
<evidence type="ECO:0000256" key="5">
    <source>
        <dbReference type="ARBA" id="ARBA00022989"/>
    </source>
</evidence>
<feature type="transmembrane region" description="Helical" evidence="7">
    <location>
        <begin position="45"/>
        <end position="63"/>
    </location>
</feature>
<evidence type="ECO:0000256" key="2">
    <source>
        <dbReference type="ARBA" id="ARBA00007400"/>
    </source>
</evidence>
<gene>
    <name evidence="9" type="ORF">GCM10010946_07490</name>
</gene>
<name>A0ABQ2XSZ5_9BURK</name>
<keyword evidence="10" id="KW-1185">Reference proteome</keyword>